<dbReference type="EMBL" id="FO082843">
    <property type="protein sequence ID" value="CCF62060.1"/>
    <property type="molecule type" value="Genomic_DNA"/>
</dbReference>
<proteinExistence type="predicted"/>
<evidence type="ECO:0000256" key="1">
    <source>
        <dbReference type="SAM" id="MobiDB-lite"/>
    </source>
</evidence>
<feature type="region of interest" description="Disordered" evidence="1">
    <location>
        <begin position="40"/>
        <end position="59"/>
    </location>
</feature>
<sequence>MAVATSGPLRDLPAQRSLLMAIRSTPGKLCSPRVLTKESAISQNRKSGNRTGTRGRAPIGRPHIVVDRIEIVTVHGTLGLRFSDTAGEPFSIVLPADFAANALGPLRSAILEAEEAYWTLVPALVRSFGTDEPRAVAEHMAAWHRDQGWDRVIDVATAEDPAPITLLTHAGHVGVCADPPYTDAPLLAIFDPLQLRRVEPGIVSALGQALREQGTRHWSQRVRAARRDIDSRRWIIPGDYRDPAPDAAAAHMRDRYVEYLRRSPVNPGV</sequence>
<reference evidence="2 3" key="1">
    <citation type="journal article" date="2012" name="J. Bacteriol.">
        <title>Genome sequence of the human- and animal-pathogenic strain Nocardia cyriacigeorgica GUH-2.</title>
        <authorList>
            <person name="Zoropogui A."/>
            <person name="Pujic P."/>
            <person name="Normand P."/>
            <person name="Barbe V."/>
            <person name="Beaman B."/>
            <person name="Beaman L."/>
            <person name="Boiron P."/>
            <person name="Colinon C."/>
            <person name="Deredjian A."/>
            <person name="Graindorge A."/>
            <person name="Mangenot S."/>
            <person name="Nazaret S."/>
            <person name="Neto M."/>
            <person name="Petit S."/>
            <person name="Roche D."/>
            <person name="Vallenet D."/>
            <person name="Rodriguez-Nava V."/>
            <person name="Richard Y."/>
            <person name="Cournoyer B."/>
            <person name="Blaha D."/>
        </authorList>
    </citation>
    <scope>NUCLEOTIDE SEQUENCE [LARGE SCALE GENOMIC DNA]</scope>
    <source>
        <strain evidence="2 3">GUH-2</strain>
    </source>
</reference>
<gene>
    <name evidence="2" type="ordered locus">NOCYR_1260</name>
</gene>
<dbReference type="Proteomes" id="UP000008190">
    <property type="component" value="Chromosome"/>
</dbReference>
<dbReference type="eggNOG" id="ENOG5033MTF">
    <property type="taxonomic scope" value="Bacteria"/>
</dbReference>
<evidence type="ECO:0000313" key="2">
    <source>
        <dbReference type="EMBL" id="CCF62060.1"/>
    </source>
</evidence>
<organism evidence="2 3">
    <name type="scientific">Nocardia cyriacigeorgica (strain GUH-2)</name>
    <dbReference type="NCBI Taxonomy" id="1127134"/>
    <lineage>
        <taxon>Bacteria</taxon>
        <taxon>Bacillati</taxon>
        <taxon>Actinomycetota</taxon>
        <taxon>Actinomycetes</taxon>
        <taxon>Mycobacteriales</taxon>
        <taxon>Nocardiaceae</taxon>
        <taxon>Nocardia</taxon>
    </lineage>
</organism>
<dbReference type="STRING" id="1127134.NOCYR_1260"/>
<feature type="compositionally biased region" description="Polar residues" evidence="1">
    <location>
        <begin position="40"/>
        <end position="52"/>
    </location>
</feature>
<evidence type="ECO:0000313" key="3">
    <source>
        <dbReference type="Proteomes" id="UP000008190"/>
    </source>
</evidence>
<dbReference type="KEGG" id="ncy:NOCYR_1260"/>
<keyword evidence="3" id="KW-1185">Reference proteome</keyword>
<dbReference type="RefSeq" id="WP_014349527.1">
    <property type="nucleotide sequence ID" value="NC_016887.1"/>
</dbReference>
<dbReference type="OrthoDB" id="4566647at2"/>
<dbReference type="HOGENOM" id="CLU_1033768_0_0_11"/>
<dbReference type="AlphaFoldDB" id="H6R4J1"/>
<name>H6R4J1_NOCCG</name>
<protein>
    <submittedName>
        <fullName evidence="2">Uncharacterized protein</fullName>
    </submittedName>
</protein>
<accession>H6R4J1</accession>